<proteinExistence type="predicted"/>
<name>A0A1G7Q4N5_9PROT</name>
<dbReference type="Proteomes" id="UP000199415">
    <property type="component" value="Unassembled WGS sequence"/>
</dbReference>
<feature type="domain" description="Transglutaminase-like" evidence="1">
    <location>
        <begin position="140"/>
        <end position="200"/>
    </location>
</feature>
<dbReference type="SMART" id="SM00460">
    <property type="entry name" value="TGc"/>
    <property type="match status" value="1"/>
</dbReference>
<sequence length="259" mass="27928">MNVAAANAANQRVIDDSFTVEPAVPVDEHVTPELGNHYHRFVAPPGALTVRYEARAAVSYTLADPATIGGTPPDRLPLGSVPYIVPSRYCQSDQLMRLAFREFGRVPQGHRQVQAICDWIHANVDYIAGTTGTLTTALDTATQRAGVCRDFAHLGVAFCRALNVPARFVSGYSHDLDPPDFHALFEAWLNGAWHLFDPSKRISRPGFVRIGTGRDAADVPFALIIGAASMRDMTVRCTFTGAGADGQEPGPTDQAVTIA</sequence>
<gene>
    <name evidence="2" type="ORF">SAMN05216241_103228</name>
</gene>
<organism evidence="2 3">
    <name type="scientific">Limimonas halophila</name>
    <dbReference type="NCBI Taxonomy" id="1082479"/>
    <lineage>
        <taxon>Bacteria</taxon>
        <taxon>Pseudomonadati</taxon>
        <taxon>Pseudomonadota</taxon>
        <taxon>Alphaproteobacteria</taxon>
        <taxon>Rhodospirillales</taxon>
        <taxon>Rhodovibrionaceae</taxon>
        <taxon>Limimonas</taxon>
    </lineage>
</organism>
<dbReference type="STRING" id="1082479.SAMN05216241_103228"/>
<dbReference type="Gene3D" id="2.60.40.2250">
    <property type="match status" value="1"/>
</dbReference>
<dbReference type="SUPFAM" id="SSF54001">
    <property type="entry name" value="Cysteine proteinases"/>
    <property type="match status" value="1"/>
</dbReference>
<dbReference type="GO" id="GO:0006508">
    <property type="term" value="P:proteolysis"/>
    <property type="evidence" value="ECO:0007669"/>
    <property type="project" value="UniProtKB-KW"/>
</dbReference>
<protein>
    <submittedName>
        <fullName evidence="2">Transglutaminase-like enzyme, putative cysteine protease</fullName>
    </submittedName>
</protein>
<evidence type="ECO:0000313" key="3">
    <source>
        <dbReference type="Proteomes" id="UP000199415"/>
    </source>
</evidence>
<evidence type="ECO:0000259" key="1">
    <source>
        <dbReference type="SMART" id="SM00460"/>
    </source>
</evidence>
<accession>A0A1G7Q4N5</accession>
<dbReference type="PANTHER" id="PTHR33490:SF12">
    <property type="entry name" value="BLL5557 PROTEIN"/>
    <property type="match status" value="1"/>
</dbReference>
<keyword evidence="2" id="KW-0378">Hydrolase</keyword>
<keyword evidence="2" id="KW-0645">Protease</keyword>
<dbReference type="GO" id="GO:0008233">
    <property type="term" value="F:peptidase activity"/>
    <property type="evidence" value="ECO:0007669"/>
    <property type="project" value="UniProtKB-KW"/>
</dbReference>
<dbReference type="Pfam" id="PF01841">
    <property type="entry name" value="Transglut_core"/>
    <property type="match status" value="1"/>
</dbReference>
<reference evidence="2 3" key="1">
    <citation type="submission" date="2016-10" db="EMBL/GenBank/DDBJ databases">
        <authorList>
            <person name="de Groot N.N."/>
        </authorList>
    </citation>
    <scope>NUCLEOTIDE SEQUENCE [LARGE SCALE GENOMIC DNA]</scope>
    <source>
        <strain evidence="2 3">DSM 25584</strain>
    </source>
</reference>
<dbReference type="Gene3D" id="3.10.620.30">
    <property type="match status" value="1"/>
</dbReference>
<dbReference type="PANTHER" id="PTHR33490">
    <property type="entry name" value="BLR5614 PROTEIN-RELATED"/>
    <property type="match status" value="1"/>
</dbReference>
<dbReference type="InterPro" id="IPR002931">
    <property type="entry name" value="Transglutaminase-like"/>
</dbReference>
<evidence type="ECO:0000313" key="2">
    <source>
        <dbReference type="EMBL" id="SDF93461.1"/>
    </source>
</evidence>
<keyword evidence="3" id="KW-1185">Reference proteome</keyword>
<dbReference type="AlphaFoldDB" id="A0A1G7Q4N5"/>
<dbReference type="OrthoDB" id="5438043at2"/>
<dbReference type="InterPro" id="IPR038765">
    <property type="entry name" value="Papain-like_cys_pep_sf"/>
</dbReference>
<dbReference type="EMBL" id="FNCE01000003">
    <property type="protein sequence ID" value="SDF93461.1"/>
    <property type="molecule type" value="Genomic_DNA"/>
</dbReference>